<sequence>MMQNAETLKELTDYDLKRYARQMMIKGFGEEGQKKLKNTRVFVAGVGGLGCPASIYLAVAGFGHITIADMDVVDFSNLNRQILHWDKDVGEAKVKSGYDKLSQINPSIEIERFHGKIDENSVYDITKGYDIIIDAMDNFPTRYLLNRAALKHRIPFIHASVWGLEGRLCTIIPGETPCLECIFPHAPPREVFPILGATPGVLGTLQVTEAVKVVLGIGKPVTNRLLLYDGEYMEFHEIEVKKNPDCPACGGK</sequence>
<evidence type="ECO:0000259" key="2">
    <source>
        <dbReference type="Pfam" id="PF00899"/>
    </source>
</evidence>
<dbReference type="SUPFAM" id="SSF69572">
    <property type="entry name" value="Activating enzymes of the ubiquitin-like proteins"/>
    <property type="match status" value="1"/>
</dbReference>
<dbReference type="Proteomes" id="UP000005233">
    <property type="component" value="Chromosome"/>
</dbReference>
<name>H8I7W4_METCZ</name>
<evidence type="ECO:0000313" key="4">
    <source>
        <dbReference type="Proteomes" id="UP000005233"/>
    </source>
</evidence>
<dbReference type="HOGENOM" id="CLU_013325_10_4_2"/>
<dbReference type="CDD" id="cd00757">
    <property type="entry name" value="ThiF_MoeB_HesA_family"/>
    <property type="match status" value="1"/>
</dbReference>
<gene>
    <name evidence="3" type="ordered locus">Mtc_1614</name>
</gene>
<dbReference type="PANTHER" id="PTHR10953">
    <property type="entry name" value="UBIQUITIN-ACTIVATING ENZYME E1"/>
    <property type="match status" value="1"/>
</dbReference>
<protein>
    <submittedName>
        <fullName evidence="3">Dinucleotide-utilizing enzymes involved in molybdopterin and thiamine biosynthesis family 2</fullName>
    </submittedName>
</protein>
<dbReference type="InterPro" id="IPR035985">
    <property type="entry name" value="Ubiquitin-activating_enz"/>
</dbReference>
<dbReference type="AlphaFoldDB" id="H8I7W4"/>
<evidence type="ECO:0000256" key="1">
    <source>
        <dbReference type="ARBA" id="ARBA00009919"/>
    </source>
</evidence>
<dbReference type="InterPro" id="IPR045886">
    <property type="entry name" value="ThiF/MoeB/HesA"/>
</dbReference>
<feature type="domain" description="THIF-type NAD/FAD binding fold" evidence="2">
    <location>
        <begin position="19"/>
        <end position="248"/>
    </location>
</feature>
<dbReference type="EMBL" id="CP003243">
    <property type="protein sequence ID" value="AFD00364.1"/>
    <property type="molecule type" value="Genomic_DNA"/>
</dbReference>
<dbReference type="STRING" id="1041930.Mtc_1614"/>
<dbReference type="RefSeq" id="WP_014406195.1">
    <property type="nucleotide sequence ID" value="NC_017034.1"/>
</dbReference>
<dbReference type="FunFam" id="3.40.50.720:FF:000080">
    <property type="entry name" value="Thiazole biosynthesis adenylyltransferase ThiF"/>
    <property type="match status" value="1"/>
</dbReference>
<dbReference type="GO" id="GO:0008641">
    <property type="term" value="F:ubiquitin-like modifier activating enzyme activity"/>
    <property type="evidence" value="ECO:0007669"/>
    <property type="project" value="InterPro"/>
</dbReference>
<accession>H8I7W4</accession>
<dbReference type="KEGG" id="mez:Mtc_1614"/>
<dbReference type="Gene3D" id="3.40.50.720">
    <property type="entry name" value="NAD(P)-binding Rossmann-like Domain"/>
    <property type="match status" value="1"/>
</dbReference>
<reference evidence="3 4" key="1">
    <citation type="journal article" date="2012" name="J. Bacteriol.">
        <title>Complete genome sequence of a thermophilic methanogen, Methanocella conradii HZ254, isolated from Chinese rice field soil.</title>
        <authorList>
            <person name="Lu Z."/>
            <person name="Lu Y."/>
        </authorList>
    </citation>
    <scope>NUCLEOTIDE SEQUENCE [LARGE SCALE GENOMIC DNA]</scope>
    <source>
        <strain evidence="4">DSM 24694 / JCM 17849 / CGMCC 1.5162 / HZ254</strain>
    </source>
</reference>
<dbReference type="PANTHER" id="PTHR10953:SF102">
    <property type="entry name" value="ADENYLYLTRANSFERASE AND SULFURTRANSFERASE MOCS3"/>
    <property type="match status" value="1"/>
</dbReference>
<keyword evidence="4" id="KW-1185">Reference proteome</keyword>
<dbReference type="Pfam" id="PF00899">
    <property type="entry name" value="ThiF"/>
    <property type="match status" value="1"/>
</dbReference>
<proteinExistence type="inferred from homology"/>
<dbReference type="GO" id="GO:0005737">
    <property type="term" value="C:cytoplasm"/>
    <property type="evidence" value="ECO:0007669"/>
    <property type="project" value="TreeGrafter"/>
</dbReference>
<organism evidence="3 4">
    <name type="scientific">Methanocella conradii (strain DSM 24694 / JCM 17849 / CGMCC 1.5162 / HZ254)</name>
    <dbReference type="NCBI Taxonomy" id="1041930"/>
    <lineage>
        <taxon>Archaea</taxon>
        <taxon>Methanobacteriati</taxon>
        <taxon>Methanobacteriota</taxon>
        <taxon>Stenosarchaea group</taxon>
        <taxon>Methanomicrobia</taxon>
        <taxon>Methanocellales</taxon>
        <taxon>Methanocellaceae</taxon>
        <taxon>Methanocella</taxon>
    </lineage>
</organism>
<dbReference type="GO" id="GO:0016779">
    <property type="term" value="F:nucleotidyltransferase activity"/>
    <property type="evidence" value="ECO:0007669"/>
    <property type="project" value="TreeGrafter"/>
</dbReference>
<dbReference type="InterPro" id="IPR000594">
    <property type="entry name" value="ThiF_NAD_FAD-bd"/>
</dbReference>
<evidence type="ECO:0000313" key="3">
    <source>
        <dbReference type="EMBL" id="AFD00364.1"/>
    </source>
</evidence>
<dbReference type="GeneID" id="11971752"/>
<dbReference type="GO" id="GO:0004792">
    <property type="term" value="F:thiosulfate-cyanide sulfurtransferase activity"/>
    <property type="evidence" value="ECO:0007669"/>
    <property type="project" value="TreeGrafter"/>
</dbReference>
<dbReference type="eggNOG" id="arCOG01676">
    <property type="taxonomic scope" value="Archaea"/>
</dbReference>
<comment type="similarity">
    <text evidence="1">Belongs to the HesA/MoeB/ThiF family.</text>
</comment>